<sequence>MLSDASAKGERNQVLFGDPKRSQKECIRRHTRAVHEKTQKKACSEILTRLSIEPDAHETAPGNSTAVKAIWVGMLVEFDPEHFPTTPRAEESPETKHVSKAGETDSLAPATRSHREKSARPDRKRKVSSFDKASAIKRAGTPSSRSYNMG</sequence>
<feature type="compositionally biased region" description="Polar residues" evidence="1">
    <location>
        <begin position="141"/>
        <end position="150"/>
    </location>
</feature>
<gene>
    <name evidence="2" type="ORF">OHK93_004442</name>
</gene>
<reference evidence="2" key="1">
    <citation type="journal article" date="2023" name="Genome Biol. Evol.">
        <title>First Whole Genome Sequence and Flow Cytometry Genome Size Data for the Lichen-Forming Fungus Ramalina farinacea (Ascomycota).</title>
        <authorList>
            <person name="Llewellyn T."/>
            <person name="Mian S."/>
            <person name="Hill R."/>
            <person name="Leitch I.J."/>
            <person name="Gaya E."/>
        </authorList>
    </citation>
    <scope>NUCLEOTIDE SEQUENCE</scope>
    <source>
        <strain evidence="2">LIQ254RAFAR</strain>
    </source>
</reference>
<accession>A0AA43U0B0</accession>
<comment type="caution">
    <text evidence="2">The sequence shown here is derived from an EMBL/GenBank/DDBJ whole genome shotgun (WGS) entry which is preliminary data.</text>
</comment>
<protein>
    <submittedName>
        <fullName evidence="2">Uncharacterized protein</fullName>
    </submittedName>
</protein>
<feature type="compositionally biased region" description="Basic and acidic residues" evidence="1">
    <location>
        <begin position="88"/>
        <end position="103"/>
    </location>
</feature>
<keyword evidence="3" id="KW-1185">Reference proteome</keyword>
<name>A0AA43U0B0_9LECA</name>
<feature type="region of interest" description="Disordered" evidence="1">
    <location>
        <begin position="81"/>
        <end position="150"/>
    </location>
</feature>
<dbReference type="EMBL" id="JAPUFD010000020">
    <property type="protein sequence ID" value="MDI1492660.1"/>
    <property type="molecule type" value="Genomic_DNA"/>
</dbReference>
<feature type="region of interest" description="Disordered" evidence="1">
    <location>
        <begin position="1"/>
        <end position="38"/>
    </location>
</feature>
<evidence type="ECO:0000313" key="2">
    <source>
        <dbReference type="EMBL" id="MDI1492660.1"/>
    </source>
</evidence>
<dbReference type="AlphaFoldDB" id="A0AA43U0B0"/>
<evidence type="ECO:0000256" key="1">
    <source>
        <dbReference type="SAM" id="MobiDB-lite"/>
    </source>
</evidence>
<organism evidence="2 3">
    <name type="scientific">Ramalina farinacea</name>
    <dbReference type="NCBI Taxonomy" id="258253"/>
    <lineage>
        <taxon>Eukaryota</taxon>
        <taxon>Fungi</taxon>
        <taxon>Dikarya</taxon>
        <taxon>Ascomycota</taxon>
        <taxon>Pezizomycotina</taxon>
        <taxon>Lecanoromycetes</taxon>
        <taxon>OSLEUM clade</taxon>
        <taxon>Lecanoromycetidae</taxon>
        <taxon>Lecanorales</taxon>
        <taxon>Lecanorineae</taxon>
        <taxon>Ramalinaceae</taxon>
        <taxon>Ramalina</taxon>
    </lineage>
</organism>
<proteinExistence type="predicted"/>
<evidence type="ECO:0000313" key="3">
    <source>
        <dbReference type="Proteomes" id="UP001161017"/>
    </source>
</evidence>
<feature type="compositionally biased region" description="Basic and acidic residues" evidence="1">
    <location>
        <begin position="18"/>
        <end position="38"/>
    </location>
</feature>
<dbReference type="Proteomes" id="UP001161017">
    <property type="component" value="Unassembled WGS sequence"/>
</dbReference>